<accession>A0A8T2BD20</accession>
<dbReference type="EMBL" id="JAEFBK010000007">
    <property type="protein sequence ID" value="KAG7585219.1"/>
    <property type="molecule type" value="Genomic_DNA"/>
</dbReference>
<comment type="caution">
    <text evidence="1">The sequence shown here is derived from an EMBL/GenBank/DDBJ whole genome shotgun (WGS) entry which is preliminary data.</text>
</comment>
<dbReference type="EMBL" id="JAEFBK010000007">
    <property type="protein sequence ID" value="KAG7585217.1"/>
    <property type="molecule type" value="Genomic_DNA"/>
</dbReference>
<keyword evidence="2" id="KW-1185">Reference proteome</keyword>
<evidence type="ECO:0000313" key="2">
    <source>
        <dbReference type="Proteomes" id="UP000694240"/>
    </source>
</evidence>
<evidence type="ECO:0000313" key="1">
    <source>
        <dbReference type="EMBL" id="KAG7585217.1"/>
    </source>
</evidence>
<proteinExistence type="predicted"/>
<gene>
    <name evidence="1" type="ORF">ISN45_Aa02g005850</name>
</gene>
<dbReference type="Proteomes" id="UP000694240">
    <property type="component" value="Chromosome 7"/>
</dbReference>
<protein>
    <submittedName>
        <fullName evidence="1">Uncharacterized protein</fullName>
    </submittedName>
</protein>
<name>A0A8T2BD20_9BRAS</name>
<dbReference type="AlphaFoldDB" id="A0A8T2BD20"/>
<reference evidence="1 2" key="1">
    <citation type="submission" date="2020-12" db="EMBL/GenBank/DDBJ databases">
        <title>Concerted genomic and epigenomic changes stabilize Arabidopsis allopolyploids.</title>
        <authorList>
            <person name="Chen Z."/>
        </authorList>
    </citation>
    <scope>NUCLEOTIDE SEQUENCE [LARGE SCALE GENOMIC DNA]</scope>
    <source>
        <strain evidence="1">Allo738</strain>
        <tissue evidence="1">Leaf</tissue>
    </source>
</reference>
<sequence length="55" mass="5940">MFIAKLVNFAAPSVKGTCEFGIVYVAGPLDACQNLLNTPEEHSSNETSPFVLIVR</sequence>
<organism evidence="1 2">
    <name type="scientific">Arabidopsis thaliana x Arabidopsis arenosa</name>
    <dbReference type="NCBI Taxonomy" id="1240361"/>
    <lineage>
        <taxon>Eukaryota</taxon>
        <taxon>Viridiplantae</taxon>
        <taxon>Streptophyta</taxon>
        <taxon>Embryophyta</taxon>
        <taxon>Tracheophyta</taxon>
        <taxon>Spermatophyta</taxon>
        <taxon>Magnoliopsida</taxon>
        <taxon>eudicotyledons</taxon>
        <taxon>Gunneridae</taxon>
        <taxon>Pentapetalae</taxon>
        <taxon>rosids</taxon>
        <taxon>malvids</taxon>
        <taxon>Brassicales</taxon>
        <taxon>Brassicaceae</taxon>
        <taxon>Camelineae</taxon>
        <taxon>Arabidopsis</taxon>
    </lineage>
</organism>
<dbReference type="EMBL" id="JAEFBK010000007">
    <property type="protein sequence ID" value="KAG7585218.1"/>
    <property type="molecule type" value="Genomic_DNA"/>
</dbReference>